<keyword evidence="3" id="KW-0884">PQQ biosynthesis</keyword>
<proteinExistence type="predicted"/>
<organism evidence="4 5">
    <name type="scientific">Aristophania vespae</name>
    <dbReference type="NCBI Taxonomy" id="2697033"/>
    <lineage>
        <taxon>Bacteria</taxon>
        <taxon>Pseudomonadati</taxon>
        <taxon>Pseudomonadota</taxon>
        <taxon>Alphaproteobacteria</taxon>
        <taxon>Acetobacterales</taxon>
        <taxon>Acetobacteraceae</taxon>
        <taxon>Aristophania</taxon>
    </lineage>
</organism>
<dbReference type="NCBIfam" id="TIGR03859">
    <property type="entry name" value="PQQ_PqqD"/>
    <property type="match status" value="1"/>
</dbReference>
<comment type="pathway">
    <text evidence="1">Cofactor biosynthesis; pyrroloquinoline quinone biosynthesis.</text>
</comment>
<evidence type="ECO:0000256" key="3">
    <source>
        <dbReference type="ARBA" id="ARBA00022905"/>
    </source>
</evidence>
<accession>A0A6P1NKM0</accession>
<dbReference type="Pfam" id="PF05402">
    <property type="entry name" value="PqqD"/>
    <property type="match status" value="1"/>
</dbReference>
<dbReference type="EMBL" id="CP047652">
    <property type="protein sequence ID" value="QHI96192.1"/>
    <property type="molecule type" value="Genomic_DNA"/>
</dbReference>
<reference evidence="4 5" key="1">
    <citation type="submission" date="2020-01" db="EMBL/GenBank/DDBJ databases">
        <title>Genome sequencing of strain KACC 21507.</title>
        <authorList>
            <person name="Heo J."/>
            <person name="Kim S.-J."/>
            <person name="Kim J.-S."/>
            <person name="Hong S.-B."/>
            <person name="Kwon S.-W."/>
        </authorList>
    </citation>
    <scope>NUCLEOTIDE SEQUENCE [LARGE SCALE GENOMIC DNA]</scope>
    <source>
        <strain evidence="4 5">KACC 21507</strain>
    </source>
</reference>
<dbReference type="Gene3D" id="1.10.10.1150">
    <property type="entry name" value="Coenzyme PQQ synthesis protein D (PqqD)"/>
    <property type="match status" value="1"/>
</dbReference>
<evidence type="ECO:0000313" key="4">
    <source>
        <dbReference type="EMBL" id="QHI96192.1"/>
    </source>
</evidence>
<keyword evidence="5" id="KW-1185">Reference proteome</keyword>
<evidence type="ECO:0000313" key="5">
    <source>
        <dbReference type="Proteomes" id="UP000463975"/>
    </source>
</evidence>
<evidence type="ECO:0000256" key="1">
    <source>
        <dbReference type="ARBA" id="ARBA00004886"/>
    </source>
</evidence>
<dbReference type="AlphaFoldDB" id="A0A6P1NKM0"/>
<dbReference type="InterPro" id="IPR041881">
    <property type="entry name" value="PqqD_sf"/>
</dbReference>
<dbReference type="KEGG" id="bomb:GT348_08100"/>
<dbReference type="InterPro" id="IPR008792">
    <property type="entry name" value="PQQD"/>
</dbReference>
<dbReference type="RefSeq" id="WP_160619265.1">
    <property type="nucleotide sequence ID" value="NZ_CP047652.1"/>
</dbReference>
<comment type="subunit">
    <text evidence="2">Monomer. Interacts with PqqE.</text>
</comment>
<dbReference type="UniPathway" id="UPA00539"/>
<name>A0A6P1NKM0_9PROT</name>
<protein>
    <submittedName>
        <fullName evidence="4">Pyrroloquinoline quinone biosynthesis peptide chaperone PqqD</fullName>
    </submittedName>
</protein>
<dbReference type="InterPro" id="IPR022479">
    <property type="entry name" value="PqqD_bac"/>
</dbReference>
<gene>
    <name evidence="4" type="primary">pqqD</name>
    <name evidence="4" type="ORF">GT348_08100</name>
</gene>
<dbReference type="GO" id="GO:0018189">
    <property type="term" value="P:pyrroloquinoline quinone biosynthetic process"/>
    <property type="evidence" value="ECO:0007669"/>
    <property type="project" value="UniProtKB-UniPathway"/>
</dbReference>
<evidence type="ECO:0000256" key="2">
    <source>
        <dbReference type="ARBA" id="ARBA00011741"/>
    </source>
</evidence>
<sequence>MLTESCCLKFTRGHRLQHDKVRDLWLIQAPEKAFIADNIAAATLNLIDGERSIADIINQLALEYQAPRDIITKDVLSLLSDLHSKGILSQ</sequence>
<dbReference type="Proteomes" id="UP000463975">
    <property type="component" value="Chromosome"/>
</dbReference>
<dbReference type="GO" id="GO:0048038">
    <property type="term" value="F:quinone binding"/>
    <property type="evidence" value="ECO:0007669"/>
    <property type="project" value="InterPro"/>
</dbReference>